<keyword evidence="1" id="KW-0812">Transmembrane</keyword>
<evidence type="ECO:0000256" key="1">
    <source>
        <dbReference type="SAM" id="Phobius"/>
    </source>
</evidence>
<feature type="domain" description="Protein FecR C-terminal" evidence="3">
    <location>
        <begin position="317"/>
        <end position="387"/>
    </location>
</feature>
<dbReference type="OrthoDB" id="1099963at2"/>
<dbReference type="InterPro" id="IPR032508">
    <property type="entry name" value="FecR_C"/>
</dbReference>
<feature type="domain" description="FecR protein" evidence="2">
    <location>
        <begin position="177"/>
        <end position="271"/>
    </location>
</feature>
<dbReference type="Gene3D" id="3.55.50.30">
    <property type="match status" value="1"/>
</dbReference>
<feature type="transmembrane region" description="Helical" evidence="1">
    <location>
        <begin position="80"/>
        <end position="98"/>
    </location>
</feature>
<dbReference type="PANTHER" id="PTHR30273">
    <property type="entry name" value="PERIPLASMIC SIGNAL SENSOR AND SIGMA FACTOR ACTIVATOR FECR-RELATED"/>
    <property type="match status" value="1"/>
</dbReference>
<evidence type="ECO:0000259" key="3">
    <source>
        <dbReference type="Pfam" id="PF16344"/>
    </source>
</evidence>
<dbReference type="GO" id="GO:0016989">
    <property type="term" value="F:sigma factor antagonist activity"/>
    <property type="evidence" value="ECO:0007669"/>
    <property type="project" value="TreeGrafter"/>
</dbReference>
<evidence type="ECO:0000259" key="2">
    <source>
        <dbReference type="Pfam" id="PF04773"/>
    </source>
</evidence>
<keyword evidence="5" id="KW-1185">Reference proteome</keyword>
<dbReference type="Gene3D" id="2.60.120.1440">
    <property type="match status" value="1"/>
</dbReference>
<dbReference type="PANTHER" id="PTHR30273:SF2">
    <property type="entry name" value="PROTEIN FECR"/>
    <property type="match status" value="1"/>
</dbReference>
<keyword evidence="1" id="KW-1133">Transmembrane helix</keyword>
<dbReference type="AlphaFoldDB" id="A0A521FRQ1"/>
<dbReference type="Pfam" id="PF04773">
    <property type="entry name" value="FecR"/>
    <property type="match status" value="1"/>
</dbReference>
<keyword evidence="1" id="KW-0472">Membrane</keyword>
<name>A0A521FRQ1_9SPHI</name>
<protein>
    <submittedName>
        <fullName evidence="4">FecR family protein</fullName>
    </submittedName>
</protein>
<sequence>MNTPNQKEFLRLVELYLDGNATAKQAATVEQYFDLFSSEPDILDSIDKLEVRVIHDRLKSAIDTRIDQEDKFHSVVPWKYLSVAASILLAATIGIYFYHSRQPQLKQFSQQKMVADVAPGGNNAILTLSDGQKISLNDARTGSIANQYGTSISKSKEGHLIYNSSASAKNTVAYNSVETPKGGQYQLLLADGTKVWLNAASSLRYPLAFDGKDRQVELSGEAYFEVAHNKSKPFRVLSNHQVVEVLGTHFDINSYADEPATKTSLIEGSVRVTSLGSKAKIVIRPGQQSVLNSALPSSDITVKNIDIDEAVAWKNGYFMFDEESLESILRKIARWYDVDIQYKGMDAKNKLFFSGTLSRYSNVSKVLKKLELTESVHFKIEGRTIYVMP</sequence>
<accession>A0A521FRQ1</accession>
<dbReference type="FunFam" id="2.60.120.1440:FF:000001">
    <property type="entry name" value="Putative anti-sigma factor"/>
    <property type="match status" value="1"/>
</dbReference>
<dbReference type="Pfam" id="PF16344">
    <property type="entry name" value="FecR_C"/>
    <property type="match status" value="1"/>
</dbReference>
<gene>
    <name evidence="4" type="ORF">SAMN06265348_11831</name>
</gene>
<dbReference type="EMBL" id="FXTN01000018">
    <property type="protein sequence ID" value="SMO98903.1"/>
    <property type="molecule type" value="Genomic_DNA"/>
</dbReference>
<dbReference type="InterPro" id="IPR012373">
    <property type="entry name" value="Ferrdict_sens_TM"/>
</dbReference>
<dbReference type="Proteomes" id="UP000320300">
    <property type="component" value="Unassembled WGS sequence"/>
</dbReference>
<reference evidence="4 5" key="1">
    <citation type="submission" date="2017-05" db="EMBL/GenBank/DDBJ databases">
        <authorList>
            <person name="Varghese N."/>
            <person name="Submissions S."/>
        </authorList>
    </citation>
    <scope>NUCLEOTIDE SEQUENCE [LARGE SCALE GENOMIC DNA]</scope>
    <source>
        <strain evidence="4 5">DSM 19036</strain>
    </source>
</reference>
<dbReference type="RefSeq" id="WP_142531155.1">
    <property type="nucleotide sequence ID" value="NZ_CBCSJO010000019.1"/>
</dbReference>
<dbReference type="InterPro" id="IPR006860">
    <property type="entry name" value="FecR"/>
</dbReference>
<organism evidence="4 5">
    <name type="scientific">Pedobacter westerhofensis</name>
    <dbReference type="NCBI Taxonomy" id="425512"/>
    <lineage>
        <taxon>Bacteria</taxon>
        <taxon>Pseudomonadati</taxon>
        <taxon>Bacteroidota</taxon>
        <taxon>Sphingobacteriia</taxon>
        <taxon>Sphingobacteriales</taxon>
        <taxon>Sphingobacteriaceae</taxon>
        <taxon>Pedobacter</taxon>
    </lineage>
</organism>
<proteinExistence type="predicted"/>
<evidence type="ECO:0000313" key="5">
    <source>
        <dbReference type="Proteomes" id="UP000320300"/>
    </source>
</evidence>
<evidence type="ECO:0000313" key="4">
    <source>
        <dbReference type="EMBL" id="SMO98903.1"/>
    </source>
</evidence>